<gene>
    <name evidence="7" type="ORF">KDK92_20080</name>
</gene>
<feature type="transmembrane region" description="Helical" evidence="6">
    <location>
        <begin position="6"/>
        <end position="33"/>
    </location>
</feature>
<comment type="subcellular location">
    <subcellularLocation>
        <location evidence="1">Cell membrane</location>
    </subcellularLocation>
</comment>
<proteinExistence type="predicted"/>
<organism evidence="7 8">
    <name type="scientific">Oceanirhabdus seepicola</name>
    <dbReference type="NCBI Taxonomy" id="2828781"/>
    <lineage>
        <taxon>Bacteria</taxon>
        <taxon>Bacillati</taxon>
        <taxon>Bacillota</taxon>
        <taxon>Clostridia</taxon>
        <taxon>Eubacteriales</taxon>
        <taxon>Clostridiaceae</taxon>
        <taxon>Oceanirhabdus</taxon>
    </lineage>
</organism>
<keyword evidence="3 6" id="KW-0812">Transmembrane</keyword>
<dbReference type="GO" id="GO:0005886">
    <property type="term" value="C:plasma membrane"/>
    <property type="evidence" value="ECO:0007669"/>
    <property type="project" value="UniProtKB-SubCell"/>
</dbReference>
<name>A0A9J6P5F0_9CLOT</name>
<evidence type="ECO:0000256" key="3">
    <source>
        <dbReference type="ARBA" id="ARBA00022692"/>
    </source>
</evidence>
<dbReference type="EMBL" id="JAGSOJ010000005">
    <property type="protein sequence ID" value="MCM1992042.1"/>
    <property type="molecule type" value="Genomic_DNA"/>
</dbReference>
<dbReference type="NCBIfam" id="TIGR01195">
    <property type="entry name" value="oadG_fam"/>
    <property type="match status" value="1"/>
</dbReference>
<evidence type="ECO:0000256" key="2">
    <source>
        <dbReference type="ARBA" id="ARBA00022475"/>
    </source>
</evidence>
<evidence type="ECO:0000256" key="5">
    <source>
        <dbReference type="ARBA" id="ARBA00023136"/>
    </source>
</evidence>
<evidence type="ECO:0000256" key="1">
    <source>
        <dbReference type="ARBA" id="ARBA00004236"/>
    </source>
</evidence>
<dbReference type="InterPro" id="IPR005899">
    <property type="entry name" value="Na_pump_deCOase"/>
</dbReference>
<keyword evidence="2" id="KW-1003">Cell membrane</keyword>
<dbReference type="AlphaFoldDB" id="A0A9J6P5F0"/>
<keyword evidence="8" id="KW-1185">Reference proteome</keyword>
<sequence>MSSINWISEILFSISSMAIVFGVLLILMCFINLMSMVFKEKKKVVVEEKIEEYIDETAVEEQEGDDCEVVAAIMAALSASLDVPTEKLMIRSIKRLDRSSNWRN</sequence>
<evidence type="ECO:0000313" key="7">
    <source>
        <dbReference type="EMBL" id="MCM1992042.1"/>
    </source>
</evidence>
<dbReference type="Proteomes" id="UP001056429">
    <property type="component" value="Unassembled WGS sequence"/>
</dbReference>
<keyword evidence="4 6" id="KW-1133">Transmembrane helix</keyword>
<accession>A0A9J6P5F0</accession>
<dbReference type="RefSeq" id="WP_250861188.1">
    <property type="nucleotide sequence ID" value="NZ_JAGSOJ010000005.1"/>
</dbReference>
<reference evidence="7" key="1">
    <citation type="journal article" date="2021" name="mSystems">
        <title>Bacteria and Archaea Synergistically Convert Glycine Betaine to Biogenic Methane in the Formosa Cold Seep of the South China Sea.</title>
        <authorList>
            <person name="Li L."/>
            <person name="Zhang W."/>
            <person name="Zhang S."/>
            <person name="Song L."/>
            <person name="Sun Q."/>
            <person name="Zhang H."/>
            <person name="Xiang H."/>
            <person name="Dong X."/>
        </authorList>
    </citation>
    <scope>NUCLEOTIDE SEQUENCE</scope>
    <source>
        <strain evidence="7">ZWT</strain>
    </source>
</reference>
<evidence type="ECO:0000256" key="6">
    <source>
        <dbReference type="SAM" id="Phobius"/>
    </source>
</evidence>
<keyword evidence="5 6" id="KW-0472">Membrane</keyword>
<dbReference type="Pfam" id="PF04277">
    <property type="entry name" value="OAD_gamma"/>
    <property type="match status" value="1"/>
</dbReference>
<protein>
    <submittedName>
        <fullName evidence="7">OadG family protein</fullName>
    </submittedName>
</protein>
<dbReference type="GO" id="GO:0036376">
    <property type="term" value="P:sodium ion export across plasma membrane"/>
    <property type="evidence" value="ECO:0007669"/>
    <property type="project" value="InterPro"/>
</dbReference>
<evidence type="ECO:0000256" key="4">
    <source>
        <dbReference type="ARBA" id="ARBA00022989"/>
    </source>
</evidence>
<reference evidence="7" key="2">
    <citation type="submission" date="2021-04" db="EMBL/GenBank/DDBJ databases">
        <authorList>
            <person name="Dong X."/>
        </authorList>
    </citation>
    <scope>NUCLEOTIDE SEQUENCE</scope>
    <source>
        <strain evidence="7">ZWT</strain>
    </source>
</reference>
<dbReference type="GO" id="GO:0015081">
    <property type="term" value="F:sodium ion transmembrane transporter activity"/>
    <property type="evidence" value="ECO:0007669"/>
    <property type="project" value="InterPro"/>
</dbReference>
<evidence type="ECO:0000313" key="8">
    <source>
        <dbReference type="Proteomes" id="UP001056429"/>
    </source>
</evidence>
<comment type="caution">
    <text evidence="7">The sequence shown here is derived from an EMBL/GenBank/DDBJ whole genome shotgun (WGS) entry which is preliminary data.</text>
</comment>